<dbReference type="Proteomes" id="UP000032568">
    <property type="component" value="Chromosome"/>
</dbReference>
<accession>A0AAE9YKJ4</accession>
<dbReference type="PROSITE" id="PS51257">
    <property type="entry name" value="PROKAR_LIPOPROTEIN"/>
    <property type="match status" value="1"/>
</dbReference>
<dbReference type="KEGG" id="tact:SG35_014365"/>
<dbReference type="RefSeq" id="WP_044834518.1">
    <property type="nucleotide sequence ID" value="NZ_CP059735.1"/>
</dbReference>
<organism evidence="1 2">
    <name type="scientific">Thalassomonas actiniarum</name>
    <dbReference type="NCBI Taxonomy" id="485447"/>
    <lineage>
        <taxon>Bacteria</taxon>
        <taxon>Pseudomonadati</taxon>
        <taxon>Pseudomonadota</taxon>
        <taxon>Gammaproteobacteria</taxon>
        <taxon>Alteromonadales</taxon>
        <taxon>Colwelliaceae</taxon>
        <taxon>Thalassomonas</taxon>
    </lineage>
</organism>
<evidence type="ECO:0000313" key="1">
    <source>
        <dbReference type="EMBL" id="WDD96568.1"/>
    </source>
</evidence>
<proteinExistence type="predicted"/>
<name>A0AAE9YKJ4_9GAMM</name>
<reference evidence="1 2" key="1">
    <citation type="journal article" date="2015" name="Genome Announc.">
        <title>Draft Genome Sequences of Marine Isolates of Thalassomonas viridans and Thalassomonas actiniarum.</title>
        <authorList>
            <person name="Olonade I."/>
            <person name="van Zyl L.J."/>
            <person name="Trindade M."/>
        </authorList>
    </citation>
    <scope>NUCLEOTIDE SEQUENCE [LARGE SCALE GENOMIC DNA]</scope>
    <source>
        <strain evidence="1 2">A5K-106</strain>
    </source>
</reference>
<sequence>MNFEDRFTISQNGLPPFFLRRTWLYPALLCACLVLLGGCNSINQALSKVVPFYSYDKTTISDISITADADSNNTVPVAIDFVFIFDETVTPVVKNLKGPQWFANKAGLLLQYDKKMILAHVEIVPLTAKHSISLPDGYDDAVKVLMFANYIDVGGQVVADLTLFDEVLITLGKSAYQLKELNP</sequence>
<evidence type="ECO:0000313" key="2">
    <source>
        <dbReference type="Proteomes" id="UP000032568"/>
    </source>
</evidence>
<dbReference type="AlphaFoldDB" id="A0AAE9YKJ4"/>
<keyword evidence="2" id="KW-1185">Reference proteome</keyword>
<gene>
    <name evidence="1" type="ORF">SG35_014365</name>
</gene>
<dbReference type="EMBL" id="CP059735">
    <property type="protein sequence ID" value="WDD96568.1"/>
    <property type="molecule type" value="Genomic_DNA"/>
</dbReference>
<protein>
    <submittedName>
        <fullName evidence="1">Uncharacterized protein</fullName>
    </submittedName>
</protein>
<reference evidence="1 2" key="2">
    <citation type="journal article" date="2022" name="Mar. Drugs">
        <title>Bioassay-Guided Fractionation Leads to the Detection of Cholic Acid Generated by the Rare Thalassomonas sp.</title>
        <authorList>
            <person name="Pheiffer F."/>
            <person name="Schneider Y.K."/>
            <person name="Hansen E.H."/>
            <person name="Andersen J.H."/>
            <person name="Isaksson J."/>
            <person name="Busche T."/>
            <person name="R C."/>
            <person name="Kalinowski J."/>
            <person name="Zyl L.V."/>
            <person name="Trindade M."/>
        </authorList>
    </citation>
    <scope>NUCLEOTIDE SEQUENCE [LARGE SCALE GENOMIC DNA]</scope>
    <source>
        <strain evidence="1 2">A5K-106</strain>
    </source>
</reference>